<geneLocation type="plasmid" evidence="1 2">
    <name>unnamed1</name>
</geneLocation>
<evidence type="ECO:0000313" key="2">
    <source>
        <dbReference type="Proteomes" id="UP000076038"/>
    </source>
</evidence>
<dbReference type="KEGG" id="rhs:A3Q41_05003"/>
<evidence type="ECO:0000313" key="1">
    <source>
        <dbReference type="EMBL" id="AMY26258.1"/>
    </source>
</evidence>
<proteinExistence type="predicted"/>
<dbReference type="AlphaFoldDB" id="A0A143QTT6"/>
<keyword evidence="1" id="KW-0614">Plasmid</keyword>
<dbReference type="RefSeq" id="WP_155289019.1">
    <property type="nucleotide sequence ID" value="NZ_CP015221.1"/>
</dbReference>
<name>A0A143QTT6_RHOFA</name>
<accession>A0A143QTT6</accession>
<dbReference type="PATRIC" id="fig|1653479.3.peg.5071"/>
<dbReference type="EMBL" id="CP015221">
    <property type="protein sequence ID" value="AMY26258.1"/>
    <property type="molecule type" value="Genomic_DNA"/>
</dbReference>
<reference evidence="2" key="2">
    <citation type="submission" date="2016-04" db="EMBL/GenBank/DDBJ databases">
        <title>Complete Genome and Plasmid Sequences for Rhodococcus fascians D188 and Draft Sequences for Rhodococcus spp. Isolates PBTS 1 and PBTS 2.</title>
        <authorList>
            <person name="Stamer R."/>
            <person name="Vereecke D."/>
            <person name="Zhang Y."/>
            <person name="Schilkey F."/>
            <person name="Devitt N."/>
            <person name="Randall J."/>
        </authorList>
    </citation>
    <scope>NUCLEOTIDE SEQUENCE [LARGE SCALE GENOMIC DNA]</scope>
    <source>
        <strain evidence="2">PBTS2</strain>
        <plasmid evidence="2">unnamed1</plasmid>
    </source>
</reference>
<sequence>MERSRIEHALSKAVVNAEPPPSELALDAIVAGVPVEDTRPPAADVDMAWPARPTSL</sequence>
<dbReference type="OrthoDB" id="4472734at2"/>
<organism evidence="1 2">
    <name type="scientific">Rhodococcoides fascians</name>
    <name type="common">Rhodococcus fascians</name>
    <dbReference type="NCBI Taxonomy" id="1828"/>
    <lineage>
        <taxon>Bacteria</taxon>
        <taxon>Bacillati</taxon>
        <taxon>Actinomycetota</taxon>
        <taxon>Actinomycetes</taxon>
        <taxon>Mycobacteriales</taxon>
        <taxon>Nocardiaceae</taxon>
        <taxon>Rhodococcoides</taxon>
    </lineage>
</organism>
<keyword evidence="2" id="KW-1185">Reference proteome</keyword>
<reference evidence="1 2" key="1">
    <citation type="journal article" date="2016" name="Genome Announc.">
        <title>Complete Genome and Plasmid Sequences for Rhodococcus fascians D188 and Draft Sequences for Rhodococcus Isolates PBTS 1 and PBTS 2.</title>
        <authorList>
            <person name="Stamler R.A."/>
            <person name="Vereecke D."/>
            <person name="Zhang Y."/>
            <person name="Schilkey F."/>
            <person name="Devitt N."/>
            <person name="Randall J.J."/>
        </authorList>
    </citation>
    <scope>NUCLEOTIDE SEQUENCE [LARGE SCALE GENOMIC DNA]</scope>
    <source>
        <strain evidence="1 2">PBTS2</strain>
        <plasmid evidence="1">unnamed1</plasmid>
    </source>
</reference>
<protein>
    <submittedName>
        <fullName evidence="1">Uncharacterized protein</fullName>
    </submittedName>
</protein>
<dbReference type="Proteomes" id="UP000076038">
    <property type="component" value="Plasmid unnamed1"/>
</dbReference>
<gene>
    <name evidence="1" type="ORF">A3Q41_05003</name>
</gene>